<name>X1BQG1_9ZZZZ</name>
<keyword evidence="1" id="KW-1133">Transmembrane helix</keyword>
<keyword evidence="1" id="KW-0812">Transmembrane</keyword>
<feature type="transmembrane region" description="Helical" evidence="1">
    <location>
        <begin position="57"/>
        <end position="83"/>
    </location>
</feature>
<protein>
    <submittedName>
        <fullName evidence="2">Uncharacterized protein</fullName>
    </submittedName>
</protein>
<dbReference type="EMBL" id="BART01019454">
    <property type="protein sequence ID" value="GAG86383.1"/>
    <property type="molecule type" value="Genomic_DNA"/>
</dbReference>
<evidence type="ECO:0000256" key="1">
    <source>
        <dbReference type="SAM" id="Phobius"/>
    </source>
</evidence>
<feature type="non-terminal residue" evidence="2">
    <location>
        <position position="1"/>
    </location>
</feature>
<gene>
    <name evidence="2" type="ORF">S01H4_36403</name>
</gene>
<dbReference type="AlphaFoldDB" id="X1BQG1"/>
<reference evidence="2" key="1">
    <citation type="journal article" date="2014" name="Front. Microbiol.">
        <title>High frequency of phylogenetically diverse reductive dehalogenase-homologous genes in deep subseafloor sedimentary metagenomes.</title>
        <authorList>
            <person name="Kawai M."/>
            <person name="Futagami T."/>
            <person name="Toyoda A."/>
            <person name="Takaki Y."/>
            <person name="Nishi S."/>
            <person name="Hori S."/>
            <person name="Arai W."/>
            <person name="Tsubouchi T."/>
            <person name="Morono Y."/>
            <person name="Uchiyama I."/>
            <person name="Ito T."/>
            <person name="Fujiyama A."/>
            <person name="Inagaki F."/>
            <person name="Takami H."/>
        </authorList>
    </citation>
    <scope>NUCLEOTIDE SEQUENCE</scope>
    <source>
        <strain evidence="2">Expedition CK06-06</strain>
    </source>
</reference>
<feature type="transmembrane region" description="Helical" evidence="1">
    <location>
        <begin position="95"/>
        <end position="113"/>
    </location>
</feature>
<organism evidence="2">
    <name type="scientific">marine sediment metagenome</name>
    <dbReference type="NCBI Taxonomy" id="412755"/>
    <lineage>
        <taxon>unclassified sequences</taxon>
        <taxon>metagenomes</taxon>
        <taxon>ecological metagenomes</taxon>
    </lineage>
</organism>
<feature type="transmembrane region" description="Helical" evidence="1">
    <location>
        <begin position="20"/>
        <end position="51"/>
    </location>
</feature>
<comment type="caution">
    <text evidence="2">The sequence shown here is derived from an EMBL/GenBank/DDBJ whole genome shotgun (WGS) entry which is preliminary data.</text>
</comment>
<keyword evidence="1" id="KW-0472">Membrane</keyword>
<feature type="transmembrane region" description="Helical" evidence="1">
    <location>
        <begin position="119"/>
        <end position="136"/>
    </location>
</feature>
<sequence>EKFIDRMKNTLGYSVGAGAIMLFGVPIGALIIFLISIILFITIIGAGLGLLGIASNAIIITLYALFIYTSTVFLSYFIGRMILIKTSLNMSKYGWKVLVYLVGLAVVVAAYSIPFAGWIIRFAGILFGFGGIALVLKDMVFKPKKK</sequence>
<proteinExistence type="predicted"/>
<accession>X1BQG1</accession>
<evidence type="ECO:0000313" key="2">
    <source>
        <dbReference type="EMBL" id="GAG86383.1"/>
    </source>
</evidence>